<feature type="transmembrane region" description="Helical" evidence="1">
    <location>
        <begin position="12"/>
        <end position="30"/>
    </location>
</feature>
<dbReference type="Proteomes" id="UP000254060">
    <property type="component" value="Unassembled WGS sequence"/>
</dbReference>
<sequence>MEQLWTWVGDYVILPILAPIIVHLVIHQTSDRATSERTKK</sequence>
<name>A0A377FTM2_9BACL</name>
<evidence type="ECO:0000256" key="1">
    <source>
        <dbReference type="SAM" id="Phobius"/>
    </source>
</evidence>
<keyword evidence="1" id="KW-0472">Membrane</keyword>
<evidence type="ECO:0000313" key="2">
    <source>
        <dbReference type="EMBL" id="STO08171.1"/>
    </source>
</evidence>
<evidence type="ECO:0000313" key="3">
    <source>
        <dbReference type="Proteomes" id="UP000254060"/>
    </source>
</evidence>
<keyword evidence="1" id="KW-0812">Transmembrane</keyword>
<accession>A0A377FTM2</accession>
<gene>
    <name evidence="2" type="ORF">NCTC13163_01540</name>
</gene>
<dbReference type="EMBL" id="UGGP01000001">
    <property type="protein sequence ID" value="STO08171.1"/>
    <property type="molecule type" value="Genomic_DNA"/>
</dbReference>
<protein>
    <submittedName>
        <fullName evidence="2">Uncharacterized protein</fullName>
    </submittedName>
</protein>
<proteinExistence type="predicted"/>
<keyword evidence="1" id="KW-1133">Transmembrane helix</keyword>
<dbReference type="AlphaFoldDB" id="A0A377FTM2"/>
<organism evidence="2 3">
    <name type="scientific">Exiguobacterium aurantiacum</name>
    <dbReference type="NCBI Taxonomy" id="33987"/>
    <lineage>
        <taxon>Bacteria</taxon>
        <taxon>Bacillati</taxon>
        <taxon>Bacillota</taxon>
        <taxon>Bacilli</taxon>
        <taxon>Bacillales</taxon>
        <taxon>Bacillales Family XII. Incertae Sedis</taxon>
        <taxon>Exiguobacterium</taxon>
    </lineage>
</organism>
<reference evidence="2 3" key="1">
    <citation type="submission" date="2018-06" db="EMBL/GenBank/DDBJ databases">
        <authorList>
            <consortium name="Pathogen Informatics"/>
            <person name="Doyle S."/>
        </authorList>
    </citation>
    <scope>NUCLEOTIDE SEQUENCE [LARGE SCALE GENOMIC DNA]</scope>
    <source>
        <strain evidence="2 3">NCTC13163</strain>
    </source>
</reference>